<dbReference type="PANTHER" id="PTHR14689:SF0">
    <property type="entry name" value="COILED-COIL DOMAIN-CONTAINING PROTEIN 82"/>
    <property type="match status" value="1"/>
</dbReference>
<name>A0AA35P6D3_9SAUR</name>
<keyword evidence="1" id="KW-0175">Coiled coil</keyword>
<organism evidence="5 6">
    <name type="scientific">Podarcis lilfordi</name>
    <name type="common">Lilford's wall lizard</name>
    <dbReference type="NCBI Taxonomy" id="74358"/>
    <lineage>
        <taxon>Eukaryota</taxon>
        <taxon>Metazoa</taxon>
        <taxon>Chordata</taxon>
        <taxon>Craniata</taxon>
        <taxon>Vertebrata</taxon>
        <taxon>Euteleostomi</taxon>
        <taxon>Lepidosauria</taxon>
        <taxon>Squamata</taxon>
        <taxon>Bifurcata</taxon>
        <taxon>Unidentata</taxon>
        <taxon>Episquamata</taxon>
        <taxon>Laterata</taxon>
        <taxon>Lacertibaenia</taxon>
        <taxon>Lacertidae</taxon>
        <taxon>Podarcis</taxon>
    </lineage>
</organism>
<dbReference type="AlphaFoldDB" id="A0AA35P6D3"/>
<dbReference type="PANTHER" id="PTHR14689">
    <property type="entry name" value="PHORBOL-ESTER_DAG-TYPE DOMAIN-CONTAINING PROTEIN"/>
    <property type="match status" value="1"/>
</dbReference>
<gene>
    <name evidence="5" type="ORF">PODLI_1B022296</name>
</gene>
<evidence type="ECO:0008006" key="7">
    <source>
        <dbReference type="Google" id="ProtNLM"/>
    </source>
</evidence>
<feature type="coiled-coil region" evidence="1">
    <location>
        <begin position="453"/>
        <end position="480"/>
    </location>
</feature>
<evidence type="ECO:0000313" key="6">
    <source>
        <dbReference type="Proteomes" id="UP001178461"/>
    </source>
</evidence>
<feature type="compositionally biased region" description="Basic and acidic residues" evidence="2">
    <location>
        <begin position="1"/>
        <end position="31"/>
    </location>
</feature>
<keyword evidence="6" id="KW-1185">Reference proteome</keyword>
<dbReference type="InterPro" id="IPR025451">
    <property type="entry name" value="DUF4211"/>
</dbReference>
<evidence type="ECO:0000259" key="4">
    <source>
        <dbReference type="Pfam" id="PF13926"/>
    </source>
</evidence>
<feature type="region of interest" description="Disordered" evidence="2">
    <location>
        <begin position="144"/>
        <end position="213"/>
    </location>
</feature>
<sequence>MEPNSENRRYETRRNARAKEPVAKSRIDWQRTKGRCILFDSEEESDEITSASEKELETSSDDDSDEREKGEPIHDEDKDETSVNAGGLPDVETGGDCAAGEDADEESINLGKRKRSRRTVLYDSDDSDNSNIVRKVIAKRSCIIDENDLSTEHTSPAEKEAKRKQGRLMKLQELPQRRSTRASGLSECHEGSEEDVIIEDDSSHSSLTPAEISDASEVDSMKDFIVEEEEEELEQENSEEDKSQSQKKKQAMSGTLLQKCFPYLAHVDHFVHFQRVVKAFLINAVDNNFLMSLYEGRRQKKYAKEMLTSLRFFDNDFVRPRVDNLVARSRWTEKYTKRVDSYPDIRIVEGIGEHRSCQACELQRHCRFTVILSGKSYDREKMQVDDFMSHDKQALQIGIVCRNRTEVYHNLKHFKYKLYQNCCSLMTSNEFQDAPVKDTVYRVFTQLNNEGWIEQQYSELQKYMVRAENFQDEKKDLMSSFF</sequence>
<dbReference type="InterPro" id="IPR025244">
    <property type="entry name" value="CCDC82"/>
</dbReference>
<evidence type="ECO:0000313" key="5">
    <source>
        <dbReference type="EMBL" id="CAI5773347.1"/>
    </source>
</evidence>
<feature type="region of interest" description="Disordered" evidence="2">
    <location>
        <begin position="228"/>
        <end position="249"/>
    </location>
</feature>
<evidence type="ECO:0000256" key="2">
    <source>
        <dbReference type="SAM" id="MobiDB-lite"/>
    </source>
</evidence>
<reference evidence="5" key="1">
    <citation type="submission" date="2022-12" db="EMBL/GenBank/DDBJ databases">
        <authorList>
            <person name="Alioto T."/>
            <person name="Alioto T."/>
            <person name="Gomez Garrido J."/>
        </authorList>
    </citation>
    <scope>NUCLEOTIDE SEQUENCE</scope>
</reference>
<accession>A0AA35P6D3</accession>
<feature type="domain" description="DUF4211" evidence="4">
    <location>
        <begin position="223"/>
        <end position="382"/>
    </location>
</feature>
<feature type="compositionally biased region" description="Basic and acidic residues" evidence="2">
    <location>
        <begin position="66"/>
        <end position="76"/>
    </location>
</feature>
<feature type="region of interest" description="Disordered" evidence="2">
    <location>
        <begin position="1"/>
        <end position="127"/>
    </location>
</feature>
<proteinExistence type="predicted"/>
<protein>
    <recommendedName>
        <fullName evidence="7">DUF4211 domain-containing protein</fullName>
    </recommendedName>
</protein>
<feature type="compositionally biased region" description="Acidic residues" evidence="2">
    <location>
        <begin position="228"/>
        <end position="239"/>
    </location>
</feature>
<dbReference type="GO" id="GO:0005634">
    <property type="term" value="C:nucleus"/>
    <property type="evidence" value="ECO:0007669"/>
    <property type="project" value="TreeGrafter"/>
</dbReference>
<evidence type="ECO:0000259" key="3">
    <source>
        <dbReference type="Pfam" id="PF13846"/>
    </source>
</evidence>
<evidence type="ECO:0000256" key="1">
    <source>
        <dbReference type="SAM" id="Coils"/>
    </source>
</evidence>
<dbReference type="Pfam" id="PF13926">
    <property type="entry name" value="DUF4211"/>
    <property type="match status" value="1"/>
</dbReference>
<feature type="domain" description="Coiled-coil" evidence="3">
    <location>
        <begin position="96"/>
        <end position="159"/>
    </location>
</feature>
<dbReference type="Pfam" id="PF13846">
    <property type="entry name" value="DUF4196"/>
    <property type="match status" value="1"/>
</dbReference>
<dbReference type="EMBL" id="OX395129">
    <property type="protein sequence ID" value="CAI5773347.1"/>
    <property type="molecule type" value="Genomic_DNA"/>
</dbReference>
<dbReference type="Proteomes" id="UP001178461">
    <property type="component" value="Chromosome 4"/>
</dbReference>